<evidence type="ECO:0000313" key="1">
    <source>
        <dbReference type="EMBL" id="MDT3429176.1"/>
    </source>
</evidence>
<dbReference type="Proteomes" id="UP001248709">
    <property type="component" value="Unassembled WGS sequence"/>
</dbReference>
<sequence length="72" mass="8185">MVTAWKKWLYMDVGDVAQRPLEIAMAHSKLALEHSKPVPMLTRREAIRNEITLLSVKRDALLNITSGQDRGI</sequence>
<accession>A0ABU3HEC6</accession>
<proteinExistence type="predicted"/>
<keyword evidence="2" id="KW-1185">Reference proteome</keyword>
<organism evidence="1 2">
    <name type="scientific">Paenibacillus forsythiae</name>
    <dbReference type="NCBI Taxonomy" id="365616"/>
    <lineage>
        <taxon>Bacteria</taxon>
        <taxon>Bacillati</taxon>
        <taxon>Bacillota</taxon>
        <taxon>Bacilli</taxon>
        <taxon>Bacillales</taxon>
        <taxon>Paenibacillaceae</taxon>
        <taxon>Paenibacillus</taxon>
    </lineage>
</organism>
<protein>
    <submittedName>
        <fullName evidence="1">Uncharacterized protein</fullName>
    </submittedName>
</protein>
<dbReference type="EMBL" id="JAUSUY010000040">
    <property type="protein sequence ID" value="MDT3429176.1"/>
    <property type="molecule type" value="Genomic_DNA"/>
</dbReference>
<comment type="caution">
    <text evidence="1">The sequence shown here is derived from an EMBL/GenBank/DDBJ whole genome shotgun (WGS) entry which is preliminary data.</text>
</comment>
<name>A0ABU3HEC6_9BACL</name>
<evidence type="ECO:0000313" key="2">
    <source>
        <dbReference type="Proteomes" id="UP001248709"/>
    </source>
</evidence>
<gene>
    <name evidence="1" type="ORF">J2Z22_004776</name>
</gene>
<reference evidence="1 2" key="1">
    <citation type="submission" date="2023-07" db="EMBL/GenBank/DDBJ databases">
        <title>Genomic Encyclopedia of Type Strains, Phase IV (KMG-IV): sequencing the most valuable type-strain genomes for metagenomic binning, comparative biology and taxonomic classification.</title>
        <authorList>
            <person name="Goeker M."/>
        </authorList>
    </citation>
    <scope>NUCLEOTIDE SEQUENCE [LARGE SCALE GENOMIC DNA]</scope>
    <source>
        <strain evidence="1 2">T98</strain>
    </source>
</reference>